<accession>A0A8S1F2J7</accession>
<evidence type="ECO:0000259" key="1">
    <source>
        <dbReference type="Pfam" id="PF13383"/>
    </source>
</evidence>
<dbReference type="Proteomes" id="UP000494206">
    <property type="component" value="Unassembled WGS sequence"/>
</dbReference>
<organism evidence="2 3">
    <name type="scientific">Caenorhabditis bovis</name>
    <dbReference type="NCBI Taxonomy" id="2654633"/>
    <lineage>
        <taxon>Eukaryota</taxon>
        <taxon>Metazoa</taxon>
        <taxon>Ecdysozoa</taxon>
        <taxon>Nematoda</taxon>
        <taxon>Chromadorea</taxon>
        <taxon>Rhabditida</taxon>
        <taxon>Rhabditina</taxon>
        <taxon>Rhabditomorpha</taxon>
        <taxon>Rhabditoidea</taxon>
        <taxon>Rhabditidae</taxon>
        <taxon>Peloderinae</taxon>
        <taxon>Caenorhabditis</taxon>
    </lineage>
</organism>
<evidence type="ECO:0000313" key="3">
    <source>
        <dbReference type="Proteomes" id="UP000494206"/>
    </source>
</evidence>
<name>A0A8S1F2J7_9PELO</name>
<proteinExistence type="predicted"/>
<dbReference type="SUPFAM" id="SSF53335">
    <property type="entry name" value="S-adenosyl-L-methionine-dependent methyltransferases"/>
    <property type="match status" value="1"/>
</dbReference>
<reference evidence="2 3" key="1">
    <citation type="submission" date="2020-04" db="EMBL/GenBank/DDBJ databases">
        <authorList>
            <person name="Laetsch R D."/>
            <person name="Stevens L."/>
            <person name="Kumar S."/>
            <person name="Blaxter L. M."/>
        </authorList>
    </citation>
    <scope>NUCLEOTIDE SEQUENCE [LARGE SCALE GENOMIC DNA]</scope>
</reference>
<dbReference type="InterPro" id="IPR025714">
    <property type="entry name" value="Methyltranfer_dom"/>
</dbReference>
<comment type="caution">
    <text evidence="2">The sequence shown here is derived from an EMBL/GenBank/DDBJ whole genome shotgun (WGS) entry which is preliminary data.</text>
</comment>
<dbReference type="PANTHER" id="PTHR32026">
    <property type="entry name" value="METHYLTRANSFERASE-LIKE PROTEIN 24"/>
    <property type="match status" value="1"/>
</dbReference>
<dbReference type="Pfam" id="PF13383">
    <property type="entry name" value="Methyltransf_22"/>
    <property type="match status" value="1"/>
</dbReference>
<evidence type="ECO:0000313" key="2">
    <source>
        <dbReference type="EMBL" id="CAB3405975.1"/>
    </source>
</evidence>
<protein>
    <recommendedName>
        <fullName evidence="1">Methyltransferase domain-containing protein</fullName>
    </recommendedName>
</protein>
<dbReference type="AlphaFoldDB" id="A0A8S1F2J7"/>
<dbReference type="OrthoDB" id="10006218at2759"/>
<feature type="domain" description="Methyltransferase" evidence="1">
    <location>
        <begin position="37"/>
        <end position="219"/>
    </location>
</feature>
<dbReference type="PANTHER" id="PTHR32026:SF27">
    <property type="entry name" value="METHYLTRANSFERASE FKBM DOMAIN-CONTAINING PROTEIN-RELATED"/>
    <property type="match status" value="1"/>
</dbReference>
<dbReference type="EMBL" id="CADEPM010000005">
    <property type="protein sequence ID" value="CAB3405975.1"/>
    <property type="molecule type" value="Genomic_DNA"/>
</dbReference>
<sequence length="237" mass="27320">MLKEVIEYSKTQVEKRKEALEKNNFNRIDFADLYGALASEVYCARKVRVGTIGDGGKWICDPWSIPKNCVIFSLGLNNQVQFDEDIQEIIQNRCKIYGFDNEEQNDLTKLKFSKINGATKVALISETTNRALNKFTISDLAKDANVKSIEILKIDIESAEHSVLIPFLEKYTICQILIEIHGMAHRHKTLLLKIGKLKYRLFSYEVNGFDIKACEYSFIHESCIEKYNAIRISYFLE</sequence>
<keyword evidence="3" id="KW-1185">Reference proteome</keyword>
<gene>
    <name evidence="2" type="ORF">CBOVIS_LOCUS8107</name>
</gene>
<dbReference type="InterPro" id="IPR026913">
    <property type="entry name" value="METTL24"/>
</dbReference>
<dbReference type="InterPro" id="IPR029063">
    <property type="entry name" value="SAM-dependent_MTases_sf"/>
</dbReference>